<dbReference type="AlphaFoldDB" id="A0A329KQB2"/>
<dbReference type="Pfam" id="PF04075">
    <property type="entry name" value="F420H2_quin_red"/>
    <property type="match status" value="1"/>
</dbReference>
<gene>
    <name evidence="1" type="ORF">DQP58_08125</name>
</gene>
<evidence type="ECO:0000313" key="1">
    <source>
        <dbReference type="EMBL" id="RAU97440.1"/>
    </source>
</evidence>
<organism evidence="1 2">
    <name type="scientific">Mycobacterium colombiense</name>
    <dbReference type="NCBI Taxonomy" id="339268"/>
    <lineage>
        <taxon>Bacteria</taxon>
        <taxon>Bacillati</taxon>
        <taxon>Actinomycetota</taxon>
        <taxon>Actinomycetes</taxon>
        <taxon>Mycobacteriales</taxon>
        <taxon>Mycobacteriaceae</taxon>
        <taxon>Mycobacterium</taxon>
        <taxon>Mycobacterium avium complex (MAC)</taxon>
    </lineage>
</organism>
<dbReference type="NCBIfam" id="TIGR00026">
    <property type="entry name" value="hi_GC_TIGR00026"/>
    <property type="match status" value="1"/>
</dbReference>
<dbReference type="InterPro" id="IPR012349">
    <property type="entry name" value="Split_barrel_FMN-bd"/>
</dbReference>
<comment type="caution">
    <text evidence="1">The sequence shown here is derived from an EMBL/GenBank/DDBJ whole genome shotgun (WGS) entry which is preliminary data.</text>
</comment>
<accession>A0A329KQB2</accession>
<evidence type="ECO:0000313" key="2">
    <source>
        <dbReference type="Proteomes" id="UP000250347"/>
    </source>
</evidence>
<protein>
    <submittedName>
        <fullName evidence="1">Nitroreductase family deazaflavin-dependent oxidoreductase</fullName>
    </submittedName>
</protein>
<dbReference type="Proteomes" id="UP000250347">
    <property type="component" value="Unassembled WGS sequence"/>
</dbReference>
<dbReference type="Gene3D" id="2.30.110.10">
    <property type="entry name" value="Electron Transport, Fmn-binding Protein, Chain A"/>
    <property type="match status" value="1"/>
</dbReference>
<dbReference type="SUPFAM" id="SSF50475">
    <property type="entry name" value="FMN-binding split barrel"/>
    <property type="match status" value="1"/>
</dbReference>
<proteinExistence type="predicted"/>
<dbReference type="GO" id="GO:0016491">
    <property type="term" value="F:oxidoreductase activity"/>
    <property type="evidence" value="ECO:0007669"/>
    <property type="project" value="InterPro"/>
</dbReference>
<sequence>MAPRAFALLETTGRRSGQPRLTPVGNGLDGDVFWLVSEHGTNGAYVKNLIERPQVRVKIGRHWRTGTATVLYDDDALSRRRDIDNANGLIGRADGVIFRASASSPATVRIDLHPITD</sequence>
<dbReference type="InterPro" id="IPR004378">
    <property type="entry name" value="F420H2_quin_Rdtase"/>
</dbReference>
<dbReference type="EMBL" id="QMEU01000015">
    <property type="protein sequence ID" value="RAU97440.1"/>
    <property type="molecule type" value="Genomic_DNA"/>
</dbReference>
<name>A0A329KQB2_9MYCO</name>
<reference evidence="1 2" key="1">
    <citation type="submission" date="2018-06" db="EMBL/GenBank/DDBJ databases">
        <title>NTM in soil in Japan.</title>
        <authorList>
            <person name="Ohya K."/>
        </authorList>
    </citation>
    <scope>NUCLEOTIDE SEQUENCE [LARGE SCALE GENOMIC DNA]</scope>
    <source>
        <strain evidence="1 2">GF76</strain>
    </source>
</reference>